<sequence length="51" mass="6332">MQGRINKYDSDYKPKYIEQNQIFFVLNQVEIRLRYEPFRVPFAHFSPFVVY</sequence>
<comment type="caution">
    <text evidence="1">The sequence shown here is derived from an EMBL/GenBank/DDBJ whole genome shotgun (WGS) entry which is preliminary data.</text>
</comment>
<proteinExistence type="predicted"/>
<dbReference type="AlphaFoldDB" id="A0A3E2BNB7"/>
<evidence type="ECO:0000313" key="2">
    <source>
        <dbReference type="Proteomes" id="UP000257323"/>
    </source>
</evidence>
<dbReference type="EMBL" id="QUAH01000005">
    <property type="protein sequence ID" value="RFT16117.1"/>
    <property type="molecule type" value="Genomic_DNA"/>
</dbReference>
<reference evidence="1 2" key="1">
    <citation type="submission" date="2018-08" db="EMBL/GenBank/DDBJ databases">
        <title>Genome analysis of the thermophilic bacterium of the candidate phylum Aminicenantes from deep subsurface aquifer revealed its physiology and ecological role.</title>
        <authorList>
            <person name="Kadnikov V.V."/>
            <person name="Mardanov A.V."/>
            <person name="Beletsky A.V."/>
            <person name="Karnachuk O.V."/>
            <person name="Ravin N.V."/>
        </authorList>
    </citation>
    <scope>NUCLEOTIDE SEQUENCE [LARGE SCALE GENOMIC DNA]</scope>
    <source>
        <strain evidence="1">BY38</strain>
    </source>
</reference>
<name>A0A3E2BNB7_9BACT</name>
<evidence type="ECO:0000313" key="1">
    <source>
        <dbReference type="EMBL" id="RFT16117.1"/>
    </source>
</evidence>
<protein>
    <submittedName>
        <fullName evidence="1">Uncharacterized protein</fullName>
    </submittedName>
</protein>
<gene>
    <name evidence="1" type="ORF">OP8BY_2123</name>
</gene>
<dbReference type="Proteomes" id="UP000257323">
    <property type="component" value="Unassembled WGS sequence"/>
</dbReference>
<accession>A0A3E2BNB7</accession>
<organism evidence="1 2">
    <name type="scientific">Candidatus Saccharicenans subterraneus</name>
    <dbReference type="NCBI Taxonomy" id="2508984"/>
    <lineage>
        <taxon>Bacteria</taxon>
        <taxon>Candidatus Aminicenantota</taxon>
        <taxon>Candidatus Aminicenantia</taxon>
        <taxon>Candidatus Aminicenantales</taxon>
        <taxon>Candidatus Saccharicenantaceae</taxon>
        <taxon>Candidatus Saccharicenans</taxon>
    </lineage>
</organism>